<dbReference type="InParanoid" id="A0A7N2LLB9"/>
<dbReference type="GO" id="GO:0140647">
    <property type="term" value="P:P450-containing electron transport chain"/>
    <property type="evidence" value="ECO:0007669"/>
    <property type="project" value="InterPro"/>
</dbReference>
<dbReference type="InterPro" id="IPR036010">
    <property type="entry name" value="2Fe-2S_ferredoxin-like_sf"/>
</dbReference>
<dbReference type="PRINTS" id="PR00355">
    <property type="entry name" value="ADRENODOXIN"/>
</dbReference>
<keyword evidence="8" id="KW-1185">Reference proteome</keyword>
<dbReference type="AlphaFoldDB" id="A0A7N2LLB9"/>
<dbReference type="InterPro" id="IPR001055">
    <property type="entry name" value="Adrenodoxin-like"/>
</dbReference>
<dbReference type="PANTHER" id="PTHR23426:SF34">
    <property type="entry name" value="ADRENODOXIN-LIKE PROTEIN 1, MITOCHONDRIAL-RELATED"/>
    <property type="match status" value="1"/>
</dbReference>
<keyword evidence="1" id="KW-0001">2Fe-2S</keyword>
<dbReference type="PROSITE" id="PS00814">
    <property type="entry name" value="ADX"/>
    <property type="match status" value="1"/>
</dbReference>
<keyword evidence="2" id="KW-0479">Metal-binding</keyword>
<evidence type="ECO:0000313" key="8">
    <source>
        <dbReference type="Proteomes" id="UP000594261"/>
    </source>
</evidence>
<evidence type="ECO:0000259" key="6">
    <source>
        <dbReference type="PROSITE" id="PS51085"/>
    </source>
</evidence>
<proteinExistence type="predicted"/>
<accession>A0A7N2LLB9</accession>
<feature type="domain" description="2Fe-2S ferredoxin-type" evidence="6">
    <location>
        <begin position="48"/>
        <end position="136"/>
    </location>
</feature>
<comment type="cofactor">
    <cofactor evidence="5">
        <name>[2Fe-2S] cluster</name>
        <dbReference type="ChEBI" id="CHEBI:190135"/>
    </cofactor>
</comment>
<evidence type="ECO:0000256" key="5">
    <source>
        <dbReference type="ARBA" id="ARBA00034078"/>
    </source>
</evidence>
<dbReference type="CDD" id="cd00207">
    <property type="entry name" value="fer2"/>
    <property type="match status" value="1"/>
</dbReference>
<evidence type="ECO:0000256" key="2">
    <source>
        <dbReference type="ARBA" id="ARBA00022723"/>
    </source>
</evidence>
<name>A0A7N2LLB9_QUELO</name>
<organism evidence="7 8">
    <name type="scientific">Quercus lobata</name>
    <name type="common">Valley oak</name>
    <dbReference type="NCBI Taxonomy" id="97700"/>
    <lineage>
        <taxon>Eukaryota</taxon>
        <taxon>Viridiplantae</taxon>
        <taxon>Streptophyta</taxon>
        <taxon>Embryophyta</taxon>
        <taxon>Tracheophyta</taxon>
        <taxon>Spermatophyta</taxon>
        <taxon>Magnoliopsida</taxon>
        <taxon>eudicotyledons</taxon>
        <taxon>Gunneridae</taxon>
        <taxon>Pentapetalae</taxon>
        <taxon>rosids</taxon>
        <taxon>fabids</taxon>
        <taxon>Fagales</taxon>
        <taxon>Fagaceae</taxon>
        <taxon>Quercus</taxon>
    </lineage>
</organism>
<dbReference type="GO" id="GO:0046872">
    <property type="term" value="F:metal ion binding"/>
    <property type="evidence" value="ECO:0007669"/>
    <property type="project" value="UniProtKB-KW"/>
</dbReference>
<evidence type="ECO:0000256" key="3">
    <source>
        <dbReference type="ARBA" id="ARBA00023004"/>
    </source>
</evidence>
<evidence type="ECO:0000256" key="4">
    <source>
        <dbReference type="ARBA" id="ARBA00023014"/>
    </source>
</evidence>
<reference evidence="7" key="2">
    <citation type="submission" date="2021-01" db="UniProtKB">
        <authorList>
            <consortium name="EnsemblPlants"/>
        </authorList>
    </citation>
    <scope>IDENTIFICATION</scope>
</reference>
<dbReference type="SUPFAM" id="SSF54292">
    <property type="entry name" value="2Fe-2S ferredoxin-like"/>
    <property type="match status" value="1"/>
</dbReference>
<dbReference type="Pfam" id="PF00111">
    <property type="entry name" value="Fer2"/>
    <property type="match status" value="1"/>
</dbReference>
<keyword evidence="3" id="KW-0408">Iron</keyword>
<evidence type="ECO:0000256" key="1">
    <source>
        <dbReference type="ARBA" id="ARBA00022714"/>
    </source>
</evidence>
<dbReference type="GO" id="GO:0005739">
    <property type="term" value="C:mitochondrion"/>
    <property type="evidence" value="ECO:0007669"/>
    <property type="project" value="TreeGrafter"/>
</dbReference>
<dbReference type="GO" id="GO:0051537">
    <property type="term" value="F:2 iron, 2 sulfur cluster binding"/>
    <property type="evidence" value="ECO:0007669"/>
    <property type="project" value="UniProtKB-KW"/>
</dbReference>
<reference evidence="7 8" key="1">
    <citation type="journal article" date="2016" name="G3 (Bethesda)">
        <title>First Draft Assembly and Annotation of the Genome of a California Endemic Oak Quercus lobata Nee (Fagaceae).</title>
        <authorList>
            <person name="Sork V.L."/>
            <person name="Fitz-Gibbon S.T."/>
            <person name="Puiu D."/>
            <person name="Crepeau M."/>
            <person name="Gugger P.F."/>
            <person name="Sherman R."/>
            <person name="Stevens K."/>
            <person name="Langley C.H."/>
            <person name="Pellegrini M."/>
            <person name="Salzberg S.L."/>
        </authorList>
    </citation>
    <scope>NUCLEOTIDE SEQUENCE [LARGE SCALE GENOMIC DNA]</scope>
    <source>
        <strain evidence="7 8">cv. SW786</strain>
    </source>
</reference>
<protein>
    <recommendedName>
        <fullName evidence="6">2Fe-2S ferredoxin-type domain-containing protein</fullName>
    </recommendedName>
</protein>
<dbReference type="GO" id="GO:0009055">
    <property type="term" value="F:electron transfer activity"/>
    <property type="evidence" value="ECO:0007669"/>
    <property type="project" value="TreeGrafter"/>
</dbReference>
<dbReference type="Proteomes" id="UP000594261">
    <property type="component" value="Chromosome 5"/>
</dbReference>
<dbReference type="InterPro" id="IPR018298">
    <property type="entry name" value="Adrenodoxin_Fe-S_BS"/>
</dbReference>
<dbReference type="PROSITE" id="PS51085">
    <property type="entry name" value="2FE2S_FER_2"/>
    <property type="match status" value="1"/>
</dbReference>
<sequence>MLVYKISQLGARIIKDLTRGHLTSASKMAQSHAFCNHYLQPLVSLLKICVTFIEKDGEEKVINVPIGMSMLEAALKHDIDIEGACEGSCACSTCHVIVQDMEYYNKLEDPTDEENDMLDLAFGLTEKIVISALDRLEKK</sequence>
<dbReference type="Gramene" id="QL05p003034:mrna">
    <property type="protein sequence ID" value="QL05p003034:mrna"/>
    <property type="gene ID" value="QL05p003034"/>
</dbReference>
<dbReference type="Gene3D" id="3.10.20.30">
    <property type="match status" value="1"/>
</dbReference>
<evidence type="ECO:0000313" key="7">
    <source>
        <dbReference type="EnsemblPlants" id="QL05p003034:mrna"/>
    </source>
</evidence>
<keyword evidence="4" id="KW-0411">Iron-sulfur</keyword>
<dbReference type="InterPro" id="IPR012675">
    <property type="entry name" value="Beta-grasp_dom_sf"/>
</dbReference>
<dbReference type="InterPro" id="IPR001041">
    <property type="entry name" value="2Fe-2S_ferredoxin-type"/>
</dbReference>
<dbReference type="PANTHER" id="PTHR23426">
    <property type="entry name" value="FERREDOXIN/ADRENODOXIN"/>
    <property type="match status" value="1"/>
</dbReference>
<dbReference type="EnsemblPlants" id="QL05p003034:mrna">
    <property type="protein sequence ID" value="QL05p003034:mrna"/>
    <property type="gene ID" value="QL05p003034"/>
</dbReference>
<dbReference type="EMBL" id="LRBV02000005">
    <property type="status" value="NOT_ANNOTATED_CDS"/>
    <property type="molecule type" value="Genomic_DNA"/>
</dbReference>